<protein>
    <submittedName>
        <fullName evidence="1">Uncharacterized protein</fullName>
    </submittedName>
</protein>
<dbReference type="AlphaFoldDB" id="A0A1V6Y761"/>
<evidence type="ECO:0000313" key="2">
    <source>
        <dbReference type="Proteomes" id="UP000191691"/>
    </source>
</evidence>
<name>A0A1V6Y761_PENNA</name>
<evidence type="ECO:0000313" key="1">
    <source>
        <dbReference type="EMBL" id="OQE83290.1"/>
    </source>
</evidence>
<dbReference type="Proteomes" id="UP000191691">
    <property type="component" value="Unassembled WGS sequence"/>
</dbReference>
<sequence>MPITTNEQAKFVLTTVETIFSGANSDYLEGYHITGEWAGSPYGPKIPQKDRANELVWIDSYSMFLLATSTRGYVGYLYVGYLGQRAHIWQEDENRRVIPTTTEMAENRPVTVIPPDELDLVQLRLLADRMTQRNNARAEIIRASTGIRMRIAWAGLVSNLQGRKRTYLTSWSTWRPTATCQIRRWKSANPSLWDFDRSSNVYVALPKAPMTLTSYCAEHGNAGVGGNQQDVYEKASHRTFIETLLAVLEPEGK</sequence>
<keyword evidence="2" id="KW-1185">Reference proteome</keyword>
<gene>
    <name evidence="1" type="ORF">PENNAL_c0033G07942</name>
</gene>
<proteinExistence type="predicted"/>
<organism evidence="1 2">
    <name type="scientific">Penicillium nalgiovense</name>
    <dbReference type="NCBI Taxonomy" id="60175"/>
    <lineage>
        <taxon>Eukaryota</taxon>
        <taxon>Fungi</taxon>
        <taxon>Dikarya</taxon>
        <taxon>Ascomycota</taxon>
        <taxon>Pezizomycotina</taxon>
        <taxon>Eurotiomycetes</taxon>
        <taxon>Eurotiomycetidae</taxon>
        <taxon>Eurotiales</taxon>
        <taxon>Aspergillaceae</taxon>
        <taxon>Penicillium</taxon>
    </lineage>
</organism>
<comment type="caution">
    <text evidence="1">The sequence shown here is derived from an EMBL/GenBank/DDBJ whole genome shotgun (WGS) entry which is preliminary data.</text>
</comment>
<accession>A0A1V6Y761</accession>
<reference evidence="2" key="1">
    <citation type="journal article" date="2017" name="Nat. Microbiol.">
        <title>Global analysis of biosynthetic gene clusters reveals vast potential of secondary metabolite production in Penicillium species.</title>
        <authorList>
            <person name="Nielsen J.C."/>
            <person name="Grijseels S."/>
            <person name="Prigent S."/>
            <person name="Ji B."/>
            <person name="Dainat J."/>
            <person name="Nielsen K.F."/>
            <person name="Frisvad J.C."/>
            <person name="Workman M."/>
            <person name="Nielsen J."/>
        </authorList>
    </citation>
    <scope>NUCLEOTIDE SEQUENCE [LARGE SCALE GENOMIC DNA]</scope>
    <source>
        <strain evidence="2">IBT 13039</strain>
    </source>
</reference>
<dbReference type="EMBL" id="MOOB01000033">
    <property type="protein sequence ID" value="OQE83290.1"/>
    <property type="molecule type" value="Genomic_DNA"/>
</dbReference>